<dbReference type="EMBL" id="JACHXV010000004">
    <property type="protein sequence ID" value="MBB3173426.1"/>
    <property type="molecule type" value="Genomic_DNA"/>
</dbReference>
<dbReference type="Proteomes" id="UP000557688">
    <property type="component" value="Unassembled WGS sequence"/>
</dbReference>
<feature type="region of interest" description="Disordered" evidence="1">
    <location>
        <begin position="40"/>
        <end position="74"/>
    </location>
</feature>
<reference evidence="3 5" key="2">
    <citation type="submission" date="2020-08" db="EMBL/GenBank/DDBJ databases">
        <title>Genomic Encyclopedia of Type Strains, Phase III (KMG-III): the genomes of soil and plant-associated and newly described type strains.</title>
        <authorList>
            <person name="Whitman W."/>
        </authorList>
    </citation>
    <scope>NUCLEOTIDE SEQUENCE [LARGE SCALE GENOMIC DNA]</scope>
    <source>
        <strain evidence="3 5">CECT 8088</strain>
    </source>
</reference>
<keyword evidence="5" id="KW-1185">Reference proteome</keyword>
<accession>A0A850P054</accession>
<evidence type="ECO:0000313" key="5">
    <source>
        <dbReference type="Proteomes" id="UP000557688"/>
    </source>
</evidence>
<name>A0A850P054_9PROT</name>
<proteinExistence type="predicted"/>
<evidence type="ECO:0000256" key="1">
    <source>
        <dbReference type="SAM" id="MobiDB-lite"/>
    </source>
</evidence>
<dbReference type="AlphaFoldDB" id="A0A850P054"/>
<dbReference type="PROSITE" id="PS51257">
    <property type="entry name" value="PROKAR_LIPOPROTEIN"/>
    <property type="match status" value="1"/>
</dbReference>
<sequence length="74" mass="7130">MTRLTLAAAALAALALSGCDSTPKHDPADPFYVGHVARNVGPAADPSVGTGRSPTDAPPTGGAGPYMSGGAGPN</sequence>
<evidence type="ECO:0000313" key="4">
    <source>
        <dbReference type="EMBL" id="NVN31467.1"/>
    </source>
</evidence>
<dbReference type="EMBL" id="JABXXQ010000383">
    <property type="protein sequence ID" value="NVN31467.1"/>
    <property type="molecule type" value="Genomic_DNA"/>
</dbReference>
<dbReference type="RefSeq" id="WP_176625790.1">
    <property type="nucleotide sequence ID" value="NZ_JABXXQ010000383.1"/>
</dbReference>
<organism evidence="4 6">
    <name type="scientific">Endobacter medicaginis</name>
    <dbReference type="NCBI Taxonomy" id="1181271"/>
    <lineage>
        <taxon>Bacteria</taxon>
        <taxon>Pseudomonadati</taxon>
        <taxon>Pseudomonadota</taxon>
        <taxon>Alphaproteobacteria</taxon>
        <taxon>Acetobacterales</taxon>
        <taxon>Acetobacteraceae</taxon>
        <taxon>Endobacter</taxon>
    </lineage>
</organism>
<evidence type="ECO:0008006" key="7">
    <source>
        <dbReference type="Google" id="ProtNLM"/>
    </source>
</evidence>
<gene>
    <name evidence="3" type="ORF">FHR90_001249</name>
    <name evidence="4" type="ORF">HUK83_14160</name>
</gene>
<feature type="compositionally biased region" description="Gly residues" evidence="1">
    <location>
        <begin position="61"/>
        <end position="74"/>
    </location>
</feature>
<protein>
    <recommendedName>
        <fullName evidence="7">Lipoprotein</fullName>
    </recommendedName>
</protein>
<dbReference type="Proteomes" id="UP000565205">
    <property type="component" value="Unassembled WGS sequence"/>
</dbReference>
<evidence type="ECO:0000313" key="3">
    <source>
        <dbReference type="EMBL" id="MBB3173426.1"/>
    </source>
</evidence>
<evidence type="ECO:0000256" key="2">
    <source>
        <dbReference type="SAM" id="SignalP"/>
    </source>
</evidence>
<feature type="signal peptide" evidence="2">
    <location>
        <begin position="1"/>
        <end position="17"/>
    </location>
</feature>
<feature type="chain" id="PRO_5036241486" description="Lipoprotein" evidence="2">
    <location>
        <begin position="18"/>
        <end position="74"/>
    </location>
</feature>
<evidence type="ECO:0000313" key="6">
    <source>
        <dbReference type="Proteomes" id="UP000565205"/>
    </source>
</evidence>
<reference evidence="4 6" key="1">
    <citation type="submission" date="2020-06" db="EMBL/GenBank/DDBJ databases">
        <title>Description of novel acetic acid bacteria.</title>
        <authorList>
            <person name="Sombolestani A."/>
        </authorList>
    </citation>
    <scope>NUCLEOTIDE SEQUENCE [LARGE SCALE GENOMIC DNA]</scope>
    <source>
        <strain evidence="4 6">LMG 26838</strain>
    </source>
</reference>
<keyword evidence="2" id="KW-0732">Signal</keyword>
<comment type="caution">
    <text evidence="4">The sequence shown here is derived from an EMBL/GenBank/DDBJ whole genome shotgun (WGS) entry which is preliminary data.</text>
</comment>